<evidence type="ECO:0000313" key="2">
    <source>
        <dbReference type="Proteomes" id="UP000285150"/>
    </source>
</evidence>
<dbReference type="AlphaFoldDB" id="A0A413B478"/>
<organism evidence="1 2">
    <name type="scientific">Bacteroides stercoris</name>
    <dbReference type="NCBI Taxonomy" id="46506"/>
    <lineage>
        <taxon>Bacteria</taxon>
        <taxon>Pseudomonadati</taxon>
        <taxon>Bacteroidota</taxon>
        <taxon>Bacteroidia</taxon>
        <taxon>Bacteroidales</taxon>
        <taxon>Bacteroidaceae</taxon>
        <taxon>Bacteroides</taxon>
    </lineage>
</organism>
<evidence type="ECO:0000313" key="1">
    <source>
        <dbReference type="EMBL" id="RGW32616.1"/>
    </source>
</evidence>
<dbReference type="EMBL" id="QSAF01000018">
    <property type="protein sequence ID" value="RGW32616.1"/>
    <property type="molecule type" value="Genomic_DNA"/>
</dbReference>
<dbReference type="Proteomes" id="UP000285150">
    <property type="component" value="Unassembled WGS sequence"/>
</dbReference>
<accession>A0A413B478</accession>
<reference evidence="1 2" key="1">
    <citation type="submission" date="2018-08" db="EMBL/GenBank/DDBJ databases">
        <title>A genome reference for cultivated species of the human gut microbiota.</title>
        <authorList>
            <person name="Zou Y."/>
            <person name="Xue W."/>
            <person name="Luo G."/>
        </authorList>
    </citation>
    <scope>NUCLEOTIDE SEQUENCE [LARGE SCALE GENOMIC DNA]</scope>
    <source>
        <strain evidence="1 2">AF12-7</strain>
    </source>
</reference>
<name>A0A413B478_BACSE</name>
<protein>
    <submittedName>
        <fullName evidence="1">Uncharacterized protein</fullName>
    </submittedName>
</protein>
<gene>
    <name evidence="1" type="ORF">DWV77_13625</name>
</gene>
<comment type="caution">
    <text evidence="1">The sequence shown here is derived from an EMBL/GenBank/DDBJ whole genome shotgun (WGS) entry which is preliminary data.</text>
</comment>
<sequence>MFFQCGSFDVWRKLRELRSATLGMESRKANISSFVLRGGSEVMFWEPQNSSLHHEGGKILLPMVAESECTNYKKYAE</sequence>
<proteinExistence type="predicted"/>